<dbReference type="Proteomes" id="UP000287910">
    <property type="component" value="Unassembled WGS sequence"/>
</dbReference>
<accession>A0A432LB29</accession>
<dbReference type="InterPro" id="IPR036259">
    <property type="entry name" value="MFS_trans_sf"/>
</dbReference>
<evidence type="ECO:0000259" key="9">
    <source>
        <dbReference type="PROSITE" id="PS50850"/>
    </source>
</evidence>
<dbReference type="GO" id="GO:0005886">
    <property type="term" value="C:plasma membrane"/>
    <property type="evidence" value="ECO:0007669"/>
    <property type="project" value="UniProtKB-SubCell"/>
</dbReference>
<keyword evidence="3" id="KW-0813">Transport</keyword>
<feature type="transmembrane region" description="Helical" evidence="8">
    <location>
        <begin position="80"/>
        <end position="98"/>
    </location>
</feature>
<feature type="transmembrane region" description="Helical" evidence="8">
    <location>
        <begin position="12"/>
        <end position="32"/>
    </location>
</feature>
<dbReference type="AlphaFoldDB" id="A0A432LB29"/>
<evidence type="ECO:0000256" key="7">
    <source>
        <dbReference type="ARBA" id="ARBA00023136"/>
    </source>
</evidence>
<evidence type="ECO:0000256" key="6">
    <source>
        <dbReference type="ARBA" id="ARBA00022989"/>
    </source>
</evidence>
<dbReference type="InterPro" id="IPR011701">
    <property type="entry name" value="MFS"/>
</dbReference>
<name>A0A432LB29_9BACI</name>
<keyword evidence="6 8" id="KW-1133">Transmembrane helix</keyword>
<dbReference type="Gene3D" id="1.20.1720.10">
    <property type="entry name" value="Multidrug resistance protein D"/>
    <property type="match status" value="1"/>
</dbReference>
<feature type="domain" description="Major facilitator superfamily (MFS) profile" evidence="9">
    <location>
        <begin position="14"/>
        <end position="487"/>
    </location>
</feature>
<dbReference type="PRINTS" id="PR01036">
    <property type="entry name" value="TCRTETB"/>
</dbReference>
<gene>
    <name evidence="10" type="ORF">EK386_11595</name>
</gene>
<dbReference type="EMBL" id="RYYR01000014">
    <property type="protein sequence ID" value="RUL51750.1"/>
    <property type="molecule type" value="Genomic_DNA"/>
</dbReference>
<dbReference type="RefSeq" id="WP_126659332.1">
    <property type="nucleotide sequence ID" value="NZ_RYYR01000014.1"/>
</dbReference>
<feature type="transmembrane region" description="Helical" evidence="8">
    <location>
        <begin position="110"/>
        <end position="130"/>
    </location>
</feature>
<comment type="subcellular location">
    <subcellularLocation>
        <location evidence="1">Cell membrane</location>
        <topology evidence="1">Multi-pass membrane protein</topology>
    </subcellularLocation>
</comment>
<evidence type="ECO:0000256" key="5">
    <source>
        <dbReference type="ARBA" id="ARBA00022692"/>
    </source>
</evidence>
<dbReference type="PROSITE" id="PS50850">
    <property type="entry name" value="MFS"/>
    <property type="match status" value="1"/>
</dbReference>
<keyword evidence="4" id="KW-1003">Cell membrane</keyword>
<sequence length="500" mass="53919">MNTAQTVQKPPYLMIAILFVGAFVAFLNNTLLNVALPTMMEDLGVTYSTIQWLATGYMLVSGVLIPASAFLITRFKTRPLFIFAMAIFTIGTLFAAIAPNFGMLLAGRMIQAVGSSVMGPILMNVMLISFPVEKRGAAMGIFGLVMISAPAIGPTLSGWIVEHYDWRVLFEMILPIAIISLLLGIWKLQNVLPNRKVTLDYFSLVLSSIGFGGILYGFSTAGNDGWTDPIVLTTTIVGVIGVVAFVVRQLKLETPVLSMEIFKSPMFALSAVISAVNSMAMMGGMILTPAYVQQVRGIDPFESGLMMLPGAIVMAVMSPITGKLFDKYGPRILAVIGLFITAVATFYLSTLDVNSTYLFIISIYTIRMIGISLIMMPIMTNGLNSLPMQLNPHGTAANNTIQQVAGSIGTAILIAVMNARTTSSAETLAKEAQNSATGPMTEEQIATLKGQITQQALLDGIQYSFLIATFITLIPLILSFFLKRAKSPDKLQSSVENEAQ</sequence>
<dbReference type="Gene3D" id="1.20.1250.20">
    <property type="entry name" value="MFS general substrate transporter like domains"/>
    <property type="match status" value="1"/>
</dbReference>
<evidence type="ECO:0000256" key="1">
    <source>
        <dbReference type="ARBA" id="ARBA00004651"/>
    </source>
</evidence>
<comment type="similarity">
    <text evidence="2">Belongs to the major facilitator superfamily. EmrB family.</text>
</comment>
<dbReference type="CDD" id="cd17503">
    <property type="entry name" value="MFS_LmrB_MDR_like"/>
    <property type="match status" value="1"/>
</dbReference>
<dbReference type="GO" id="GO:0022857">
    <property type="term" value="F:transmembrane transporter activity"/>
    <property type="evidence" value="ECO:0007669"/>
    <property type="project" value="InterPro"/>
</dbReference>
<comment type="caution">
    <text evidence="10">The sequence shown here is derived from an EMBL/GenBank/DDBJ whole genome shotgun (WGS) entry which is preliminary data.</text>
</comment>
<dbReference type="Pfam" id="PF07690">
    <property type="entry name" value="MFS_1"/>
    <property type="match status" value="1"/>
</dbReference>
<dbReference type="NCBIfam" id="TIGR00711">
    <property type="entry name" value="efflux_EmrB"/>
    <property type="match status" value="1"/>
</dbReference>
<feature type="transmembrane region" description="Helical" evidence="8">
    <location>
        <begin position="230"/>
        <end position="247"/>
    </location>
</feature>
<dbReference type="SUPFAM" id="SSF103473">
    <property type="entry name" value="MFS general substrate transporter"/>
    <property type="match status" value="1"/>
</dbReference>
<feature type="transmembrane region" description="Helical" evidence="8">
    <location>
        <begin position="52"/>
        <end position="73"/>
    </location>
</feature>
<evidence type="ECO:0000256" key="3">
    <source>
        <dbReference type="ARBA" id="ARBA00022448"/>
    </source>
</evidence>
<dbReference type="PANTHER" id="PTHR42718:SF9">
    <property type="entry name" value="MAJOR FACILITATOR SUPERFAMILY MULTIDRUG TRANSPORTER MFSC"/>
    <property type="match status" value="1"/>
</dbReference>
<dbReference type="PANTHER" id="PTHR42718">
    <property type="entry name" value="MAJOR FACILITATOR SUPERFAMILY MULTIDRUG TRANSPORTER MFSC"/>
    <property type="match status" value="1"/>
</dbReference>
<organism evidence="10 11">
    <name type="scientific">Lysinibacillus antri</name>
    <dbReference type="NCBI Taxonomy" id="2498145"/>
    <lineage>
        <taxon>Bacteria</taxon>
        <taxon>Bacillati</taxon>
        <taxon>Bacillota</taxon>
        <taxon>Bacilli</taxon>
        <taxon>Bacillales</taxon>
        <taxon>Bacillaceae</taxon>
        <taxon>Lysinibacillus</taxon>
    </lineage>
</organism>
<proteinExistence type="inferred from homology"/>
<feature type="transmembrane region" description="Helical" evidence="8">
    <location>
        <begin position="137"/>
        <end position="160"/>
    </location>
</feature>
<keyword evidence="5 8" id="KW-0812">Transmembrane</keyword>
<feature type="transmembrane region" description="Helical" evidence="8">
    <location>
        <begin position="166"/>
        <end position="186"/>
    </location>
</feature>
<dbReference type="InterPro" id="IPR020846">
    <property type="entry name" value="MFS_dom"/>
</dbReference>
<feature type="transmembrane region" description="Helical" evidence="8">
    <location>
        <begin position="463"/>
        <end position="482"/>
    </location>
</feature>
<evidence type="ECO:0000256" key="2">
    <source>
        <dbReference type="ARBA" id="ARBA00008537"/>
    </source>
</evidence>
<protein>
    <submittedName>
        <fullName evidence="10">DHA2 family efflux MFS transporter permease subunit</fullName>
    </submittedName>
</protein>
<evidence type="ECO:0000313" key="11">
    <source>
        <dbReference type="Proteomes" id="UP000287910"/>
    </source>
</evidence>
<feature type="transmembrane region" description="Helical" evidence="8">
    <location>
        <begin position="357"/>
        <end position="379"/>
    </location>
</feature>
<evidence type="ECO:0000256" key="4">
    <source>
        <dbReference type="ARBA" id="ARBA00022475"/>
    </source>
</evidence>
<feature type="transmembrane region" description="Helical" evidence="8">
    <location>
        <begin position="198"/>
        <end position="218"/>
    </location>
</feature>
<evidence type="ECO:0000256" key="8">
    <source>
        <dbReference type="SAM" id="Phobius"/>
    </source>
</evidence>
<feature type="transmembrane region" description="Helical" evidence="8">
    <location>
        <begin position="267"/>
        <end position="292"/>
    </location>
</feature>
<evidence type="ECO:0000313" key="10">
    <source>
        <dbReference type="EMBL" id="RUL51750.1"/>
    </source>
</evidence>
<keyword evidence="11" id="KW-1185">Reference proteome</keyword>
<dbReference type="InterPro" id="IPR004638">
    <property type="entry name" value="EmrB-like"/>
</dbReference>
<keyword evidence="7 8" id="KW-0472">Membrane</keyword>
<feature type="transmembrane region" description="Helical" evidence="8">
    <location>
        <begin position="332"/>
        <end position="351"/>
    </location>
</feature>
<reference evidence="10 11" key="1">
    <citation type="submission" date="2018-12" db="EMBL/GenBank/DDBJ databases">
        <title>Lysinibacillus antri sp. nov., isolated from a cave soil.</title>
        <authorList>
            <person name="Narsing Rao M.P."/>
            <person name="Zhang H."/>
            <person name="Dong Z.-Y."/>
            <person name="Niu X.-K."/>
            <person name="Zhang K."/>
            <person name="Fang B.-Z."/>
            <person name="Kang Y.-Q."/>
            <person name="Xiao M."/>
            <person name="Li W.-J."/>
        </authorList>
    </citation>
    <scope>NUCLEOTIDE SEQUENCE [LARGE SCALE GENOMIC DNA]</scope>
    <source>
        <strain evidence="10 11">SYSU K30002</strain>
    </source>
</reference>